<dbReference type="AlphaFoldDB" id="A0A3N4KK01"/>
<dbReference type="SUPFAM" id="SSF53187">
    <property type="entry name" value="Zn-dependent exopeptidases"/>
    <property type="match status" value="1"/>
</dbReference>
<dbReference type="PANTHER" id="PTHR12283:SF6">
    <property type="entry name" value="GLUTAMINYL-PEPTIDE CYCLOTRANSFERASE-RELATED"/>
    <property type="match status" value="1"/>
</dbReference>
<comment type="similarity">
    <text evidence="3">Belongs to the peptidase M28 family.</text>
</comment>
<keyword evidence="3" id="KW-0378">Hydrolase</keyword>
<evidence type="ECO:0000256" key="2">
    <source>
        <dbReference type="ARBA" id="ARBA00023315"/>
    </source>
</evidence>
<dbReference type="GO" id="GO:0016603">
    <property type="term" value="F:glutaminyl-peptide cyclotransferase activity"/>
    <property type="evidence" value="ECO:0007669"/>
    <property type="project" value="InterPro"/>
</dbReference>
<feature type="chain" id="PRO_5017845931" description="Peptide hydrolase" evidence="3">
    <location>
        <begin position="19"/>
        <end position="390"/>
    </location>
</feature>
<dbReference type="GO" id="GO:0008270">
    <property type="term" value="F:zinc ion binding"/>
    <property type="evidence" value="ECO:0007669"/>
    <property type="project" value="TreeGrafter"/>
</dbReference>
<keyword evidence="6" id="KW-1185">Reference proteome</keyword>
<dbReference type="STRING" id="1392247.A0A3N4KK01"/>
<evidence type="ECO:0000259" key="4">
    <source>
        <dbReference type="Pfam" id="PF04389"/>
    </source>
</evidence>
<dbReference type="OrthoDB" id="3907302at2759"/>
<gene>
    <name evidence="5" type="ORF">P167DRAFT_491970</name>
</gene>
<dbReference type="EC" id="3.4.-.-" evidence="3"/>
<evidence type="ECO:0000313" key="5">
    <source>
        <dbReference type="EMBL" id="RPB09689.1"/>
    </source>
</evidence>
<keyword evidence="1" id="KW-0808">Transferase</keyword>
<name>A0A3N4KK01_9PEZI</name>
<dbReference type="CDD" id="cd03880">
    <property type="entry name" value="M28_QC_like"/>
    <property type="match status" value="1"/>
</dbReference>
<feature type="domain" description="Peptidase M28" evidence="4">
    <location>
        <begin position="118"/>
        <end position="353"/>
    </location>
</feature>
<organism evidence="5 6">
    <name type="scientific">Morchella conica CCBAS932</name>
    <dbReference type="NCBI Taxonomy" id="1392247"/>
    <lineage>
        <taxon>Eukaryota</taxon>
        <taxon>Fungi</taxon>
        <taxon>Dikarya</taxon>
        <taxon>Ascomycota</taxon>
        <taxon>Pezizomycotina</taxon>
        <taxon>Pezizomycetes</taxon>
        <taxon>Pezizales</taxon>
        <taxon>Morchellaceae</taxon>
        <taxon>Morchella</taxon>
    </lineage>
</organism>
<keyword evidence="3" id="KW-0862">Zinc</keyword>
<keyword evidence="3" id="KW-0645">Protease</keyword>
<keyword evidence="2" id="KW-0012">Acyltransferase</keyword>
<dbReference type="EMBL" id="ML119149">
    <property type="protein sequence ID" value="RPB09689.1"/>
    <property type="molecule type" value="Genomic_DNA"/>
</dbReference>
<dbReference type="Gene3D" id="3.40.630.10">
    <property type="entry name" value="Zn peptidases"/>
    <property type="match status" value="1"/>
</dbReference>
<protein>
    <recommendedName>
        <fullName evidence="3">Peptide hydrolase</fullName>
        <ecNumber evidence="3">3.4.-.-</ecNumber>
    </recommendedName>
</protein>
<dbReference type="PANTHER" id="PTHR12283">
    <property type="entry name" value="GLUTAMINYL-PEPTIDE CYCLOTRANSFERASE"/>
    <property type="match status" value="1"/>
</dbReference>
<keyword evidence="3" id="KW-0732">Signal</keyword>
<accession>A0A3N4KK01</accession>
<dbReference type="InterPro" id="IPR007484">
    <property type="entry name" value="Peptidase_M28"/>
</dbReference>
<feature type="signal peptide" evidence="3">
    <location>
        <begin position="1"/>
        <end position="18"/>
    </location>
</feature>
<dbReference type="InterPro" id="IPR040234">
    <property type="entry name" value="QC/QCL"/>
</dbReference>
<dbReference type="GO" id="GO:0008233">
    <property type="term" value="F:peptidase activity"/>
    <property type="evidence" value="ECO:0007669"/>
    <property type="project" value="UniProtKB-KW"/>
</dbReference>
<dbReference type="InterPro" id="IPR037457">
    <property type="entry name" value="M28_QC"/>
</dbReference>
<evidence type="ECO:0000313" key="6">
    <source>
        <dbReference type="Proteomes" id="UP000277580"/>
    </source>
</evidence>
<dbReference type="Pfam" id="PF04389">
    <property type="entry name" value="Peptidase_M28"/>
    <property type="match status" value="1"/>
</dbReference>
<dbReference type="GO" id="GO:0006508">
    <property type="term" value="P:proteolysis"/>
    <property type="evidence" value="ECO:0007669"/>
    <property type="project" value="UniProtKB-KW"/>
</dbReference>
<dbReference type="FunCoup" id="A0A3N4KK01">
    <property type="interactions" value="149"/>
</dbReference>
<sequence>MIMISPFILLTIASFASAWKDLSDNTLNFLPNPSDADFDINTGKLLSPILIPRVPGTEGSLKVLNHFHNFFTSELPSWTLATQNSSSVTPTSNGKEVPFVNFMATRDPPWAQPGDVGRLVLVAHYDSKLTPKDFIGATDSAVPCALLLHIAQSIDAALTRKWADLEAKGETGDDLDDDDDIARKGIMLLFLDGEEAFHNWSDDDSLYGARSLAETWEASHHPALSSRHNEIANVDLFLLLDLLGSQNPRVPSYFKTTHWAYNLMSDLETRMRESNLFLSHEASPGKWFYDLPMKAASADWHSILDDHIPFQARGVEIFHVIPIPFPNVWHTMNDDGKHLDMQTVKDWAYLTTAFTAAWLELEGHVEAPLDTAGKIIDDIGINKREYKSEL</sequence>
<proteinExistence type="inferred from homology"/>
<reference evidence="5 6" key="1">
    <citation type="journal article" date="2018" name="Nat. Ecol. Evol.">
        <title>Pezizomycetes genomes reveal the molecular basis of ectomycorrhizal truffle lifestyle.</title>
        <authorList>
            <person name="Murat C."/>
            <person name="Payen T."/>
            <person name="Noel B."/>
            <person name="Kuo A."/>
            <person name="Morin E."/>
            <person name="Chen J."/>
            <person name="Kohler A."/>
            <person name="Krizsan K."/>
            <person name="Balestrini R."/>
            <person name="Da Silva C."/>
            <person name="Montanini B."/>
            <person name="Hainaut M."/>
            <person name="Levati E."/>
            <person name="Barry K.W."/>
            <person name="Belfiori B."/>
            <person name="Cichocki N."/>
            <person name="Clum A."/>
            <person name="Dockter R.B."/>
            <person name="Fauchery L."/>
            <person name="Guy J."/>
            <person name="Iotti M."/>
            <person name="Le Tacon F."/>
            <person name="Lindquist E.A."/>
            <person name="Lipzen A."/>
            <person name="Malagnac F."/>
            <person name="Mello A."/>
            <person name="Molinier V."/>
            <person name="Miyauchi S."/>
            <person name="Poulain J."/>
            <person name="Riccioni C."/>
            <person name="Rubini A."/>
            <person name="Sitrit Y."/>
            <person name="Splivallo R."/>
            <person name="Traeger S."/>
            <person name="Wang M."/>
            <person name="Zifcakova L."/>
            <person name="Wipf D."/>
            <person name="Zambonelli A."/>
            <person name="Paolocci F."/>
            <person name="Nowrousian M."/>
            <person name="Ottonello S."/>
            <person name="Baldrian P."/>
            <person name="Spatafora J.W."/>
            <person name="Henrissat B."/>
            <person name="Nagy L.G."/>
            <person name="Aury J.M."/>
            <person name="Wincker P."/>
            <person name="Grigoriev I.V."/>
            <person name="Bonfante P."/>
            <person name="Martin F.M."/>
        </authorList>
    </citation>
    <scope>NUCLEOTIDE SEQUENCE [LARGE SCALE GENOMIC DNA]</scope>
    <source>
        <strain evidence="5 6">CCBAS932</strain>
    </source>
</reference>
<evidence type="ECO:0000256" key="1">
    <source>
        <dbReference type="ARBA" id="ARBA00022679"/>
    </source>
</evidence>
<dbReference type="InParanoid" id="A0A3N4KK01"/>
<dbReference type="Proteomes" id="UP000277580">
    <property type="component" value="Unassembled WGS sequence"/>
</dbReference>
<evidence type="ECO:0000256" key="3">
    <source>
        <dbReference type="RuleBase" id="RU361240"/>
    </source>
</evidence>
<keyword evidence="3" id="KW-0479">Metal-binding</keyword>